<keyword evidence="3" id="KW-0539">Nucleus</keyword>
<protein>
    <recommendedName>
        <fullName evidence="5">HMG box domain-containing protein</fullName>
    </recommendedName>
</protein>
<dbReference type="InterPro" id="IPR050140">
    <property type="entry name" value="SRY-related_HMG-box_TF-like"/>
</dbReference>
<organism evidence="6 7">
    <name type="scientific">Basidiobolus ranarum</name>
    <dbReference type="NCBI Taxonomy" id="34480"/>
    <lineage>
        <taxon>Eukaryota</taxon>
        <taxon>Fungi</taxon>
        <taxon>Fungi incertae sedis</taxon>
        <taxon>Zoopagomycota</taxon>
        <taxon>Entomophthoromycotina</taxon>
        <taxon>Basidiobolomycetes</taxon>
        <taxon>Basidiobolales</taxon>
        <taxon>Basidiobolaceae</taxon>
        <taxon>Basidiobolus</taxon>
    </lineage>
</organism>
<evidence type="ECO:0000256" key="1">
    <source>
        <dbReference type="ARBA" id="ARBA00023125"/>
    </source>
</evidence>
<evidence type="ECO:0000256" key="4">
    <source>
        <dbReference type="SAM" id="MobiDB-lite"/>
    </source>
</evidence>
<dbReference type="Proteomes" id="UP001479436">
    <property type="component" value="Unassembled WGS sequence"/>
</dbReference>
<comment type="caution">
    <text evidence="6">The sequence shown here is derived from an EMBL/GenBank/DDBJ whole genome shotgun (WGS) entry which is preliminary data.</text>
</comment>
<dbReference type="InterPro" id="IPR009071">
    <property type="entry name" value="HMG_box_dom"/>
</dbReference>
<keyword evidence="1 3" id="KW-0238">DNA-binding</keyword>
<dbReference type="Pfam" id="PF00505">
    <property type="entry name" value="HMG_box"/>
    <property type="match status" value="1"/>
</dbReference>
<evidence type="ECO:0000256" key="2">
    <source>
        <dbReference type="ARBA" id="ARBA00023163"/>
    </source>
</evidence>
<feature type="domain" description="HMG box" evidence="5">
    <location>
        <begin position="115"/>
        <end position="183"/>
    </location>
</feature>
<feature type="DNA-binding region" description="HMG box" evidence="3">
    <location>
        <begin position="115"/>
        <end position="183"/>
    </location>
</feature>
<evidence type="ECO:0000259" key="5">
    <source>
        <dbReference type="PROSITE" id="PS50118"/>
    </source>
</evidence>
<dbReference type="InterPro" id="IPR036910">
    <property type="entry name" value="HMG_box_dom_sf"/>
</dbReference>
<proteinExistence type="predicted"/>
<evidence type="ECO:0000313" key="6">
    <source>
        <dbReference type="EMBL" id="KAK9728225.1"/>
    </source>
</evidence>
<accession>A0ABR2WA05</accession>
<feature type="compositionally biased region" description="Basic and acidic residues" evidence="4">
    <location>
        <begin position="340"/>
        <end position="350"/>
    </location>
</feature>
<dbReference type="SUPFAM" id="SSF47095">
    <property type="entry name" value="HMG-box"/>
    <property type="match status" value="1"/>
</dbReference>
<dbReference type="PANTHER" id="PTHR10270:SF161">
    <property type="entry name" value="SEX-DETERMINING REGION Y PROTEIN"/>
    <property type="match status" value="1"/>
</dbReference>
<feature type="region of interest" description="Disordered" evidence="4">
    <location>
        <begin position="319"/>
        <end position="350"/>
    </location>
</feature>
<evidence type="ECO:0000256" key="3">
    <source>
        <dbReference type="PROSITE-ProRule" id="PRU00267"/>
    </source>
</evidence>
<evidence type="ECO:0000313" key="7">
    <source>
        <dbReference type="Proteomes" id="UP001479436"/>
    </source>
</evidence>
<gene>
    <name evidence="6" type="ORF">K7432_001170</name>
</gene>
<dbReference type="SMART" id="SM00398">
    <property type="entry name" value="HMG"/>
    <property type="match status" value="1"/>
</dbReference>
<dbReference type="EMBL" id="JASJQH010006900">
    <property type="protein sequence ID" value="KAK9728225.1"/>
    <property type="molecule type" value="Genomic_DNA"/>
</dbReference>
<keyword evidence="2" id="KW-0804">Transcription</keyword>
<reference evidence="6 7" key="1">
    <citation type="submission" date="2023-04" db="EMBL/GenBank/DDBJ databases">
        <title>Genome of Basidiobolus ranarum AG-B5.</title>
        <authorList>
            <person name="Stajich J.E."/>
            <person name="Carter-House D."/>
            <person name="Gryganskyi A."/>
        </authorList>
    </citation>
    <scope>NUCLEOTIDE SEQUENCE [LARGE SCALE GENOMIC DNA]</scope>
    <source>
        <strain evidence="6 7">AG-B5</strain>
    </source>
</reference>
<feature type="compositionally biased region" description="Low complexity" evidence="4">
    <location>
        <begin position="319"/>
        <end position="332"/>
    </location>
</feature>
<dbReference type="Gene3D" id="1.10.30.10">
    <property type="entry name" value="High mobility group box domain"/>
    <property type="match status" value="1"/>
</dbReference>
<dbReference type="PROSITE" id="PS50118">
    <property type="entry name" value="HMG_BOX_2"/>
    <property type="match status" value="1"/>
</dbReference>
<dbReference type="PANTHER" id="PTHR10270">
    <property type="entry name" value="SOX TRANSCRIPTION FACTOR"/>
    <property type="match status" value="1"/>
</dbReference>
<name>A0ABR2WA05_9FUNG</name>
<feature type="region of interest" description="Disordered" evidence="4">
    <location>
        <begin position="179"/>
        <end position="201"/>
    </location>
</feature>
<sequence length="350" mass="40043">MKTQQVYTANDYAPKNLTTQPHPSHVPAMSYHPSLPDNIHFGMYPNPYSVQDVYYHPQQPHPHDPFYANYSNMINTPQAQHFVTPGSETSFDTSSVHSEQQETEEIPSETKKVKIPRPANCFFLFRRDKQSEIFASNAGITNMEVSRIIGKMWKNISVEEKRKYQWMAEKIKIDHQQKYPDYKYSPNRTKSKRKQSPALELEGSIEGSPLKRQNCGEMMDPTMKSYFIPPTGPHDLMNPYFPVSTLNKSSPYYSSYETASNVNGSNLSRKGFGVEGMGVNEFSNIVGEEYTPLPPVTMPDTTGFDFKWLLEEDTWLHSSTNPNSASTNSSPNLFYNTQEDECRPSLERKS</sequence>
<dbReference type="CDD" id="cd01389">
    <property type="entry name" value="HMG-box_ROX1-like"/>
    <property type="match status" value="1"/>
</dbReference>
<keyword evidence="7" id="KW-1185">Reference proteome</keyword>